<organism evidence="2">
    <name type="scientific">marine metagenome</name>
    <dbReference type="NCBI Taxonomy" id="408172"/>
    <lineage>
        <taxon>unclassified sequences</taxon>
        <taxon>metagenomes</taxon>
        <taxon>ecological metagenomes</taxon>
    </lineage>
</organism>
<evidence type="ECO:0000259" key="1">
    <source>
        <dbReference type="Pfam" id="PF01930"/>
    </source>
</evidence>
<feature type="domain" description="DUF83" evidence="1">
    <location>
        <begin position="83"/>
        <end position="218"/>
    </location>
</feature>
<dbReference type="Gene3D" id="3.90.320.10">
    <property type="match status" value="1"/>
</dbReference>
<dbReference type="Pfam" id="PF01930">
    <property type="entry name" value="Cas_Cas4"/>
    <property type="match status" value="1"/>
</dbReference>
<dbReference type="InterPro" id="IPR011604">
    <property type="entry name" value="PDDEXK-like_dom_sf"/>
</dbReference>
<protein>
    <recommendedName>
        <fullName evidence="1">DUF83 domain-containing protein</fullName>
    </recommendedName>
</protein>
<reference evidence="2" key="1">
    <citation type="submission" date="2018-05" db="EMBL/GenBank/DDBJ databases">
        <authorList>
            <person name="Lanie J.A."/>
            <person name="Ng W.-L."/>
            <person name="Kazmierczak K.M."/>
            <person name="Andrzejewski T.M."/>
            <person name="Davidsen T.M."/>
            <person name="Wayne K.J."/>
            <person name="Tettelin H."/>
            <person name="Glass J.I."/>
            <person name="Rusch D."/>
            <person name="Podicherti R."/>
            <person name="Tsui H.-C.T."/>
            <person name="Winkler M.E."/>
        </authorList>
    </citation>
    <scope>NUCLEOTIDE SEQUENCE</scope>
</reference>
<gene>
    <name evidence="2" type="ORF">METZ01_LOCUS423359</name>
</gene>
<dbReference type="InterPro" id="IPR022765">
    <property type="entry name" value="Dna2/Cas4_DUF83"/>
</dbReference>
<name>A0A382XIS4_9ZZZZ</name>
<proteinExistence type="predicted"/>
<evidence type="ECO:0000313" key="2">
    <source>
        <dbReference type="EMBL" id="SVD70505.1"/>
    </source>
</evidence>
<accession>A0A382XIS4</accession>
<dbReference type="AlphaFoldDB" id="A0A382XIS4"/>
<dbReference type="EMBL" id="UINC01167804">
    <property type="protein sequence ID" value="SVD70505.1"/>
    <property type="molecule type" value="Genomic_DNA"/>
</dbReference>
<sequence>MVKIICPDGEERHINDIYETEYEHFPPVVIKALIAGRGKKRKRSKKKPRFGVTRLTGPCLRRSYYDLVEEVPITLTKLWIFARGHAIHNFFQEHLDETENEIFLSQDFGLFDAIGYVDVLSDNVMYEFKTIQTIPEKPKIEHIMQLQSYYSMLDLEKQSKIKKLCIVYFSLNKIKTYEVPKLDMLNYLEARGSVLANPLKISSPPPREESYICNYCDFK</sequence>
<feature type="non-terminal residue" evidence="2">
    <location>
        <position position="219"/>
    </location>
</feature>